<evidence type="ECO:0000256" key="2">
    <source>
        <dbReference type="ARBA" id="ARBA00008841"/>
    </source>
</evidence>
<dbReference type="InterPro" id="IPR005063">
    <property type="entry name" value="Transposase_27"/>
</dbReference>
<dbReference type="RefSeq" id="WP_186742781.1">
    <property type="nucleotide sequence ID" value="NZ_VFIA01000172.1"/>
</dbReference>
<gene>
    <name evidence="5" type="ORF">FH603_5961</name>
</gene>
<dbReference type="NCBIfam" id="NF033558">
    <property type="entry name" value="transpos_IS1"/>
    <property type="match status" value="1"/>
</dbReference>
<dbReference type="PANTHER" id="PTHR33293:SF1">
    <property type="entry name" value="INSERTION ELEMENT IS1 1 PROTEIN INSB-RELATED"/>
    <property type="match status" value="1"/>
</dbReference>
<reference evidence="5 6" key="1">
    <citation type="submission" date="2019-06" db="EMBL/GenBank/DDBJ databases">
        <title>Spirosoma utsteinense sp. nov. isolated from Antarctic ice-free soils.</title>
        <authorList>
            <person name="Tahon G."/>
        </authorList>
    </citation>
    <scope>NUCLEOTIDE SEQUENCE [LARGE SCALE GENOMIC DNA]</scope>
    <source>
        <strain evidence="5 6">LMG 31447</strain>
    </source>
</reference>
<name>A0ABR6WFU6_9BACT</name>
<keyword evidence="6" id="KW-1185">Reference proteome</keyword>
<keyword evidence="3" id="KW-0815">Transposition</keyword>
<evidence type="ECO:0000256" key="3">
    <source>
        <dbReference type="ARBA" id="ARBA00022578"/>
    </source>
</evidence>
<dbReference type="InterPro" id="IPR051354">
    <property type="entry name" value="Transposase_27_IS1"/>
</dbReference>
<organism evidence="5 6">
    <name type="scientific">Spirosoma utsteinense</name>
    <dbReference type="NCBI Taxonomy" id="2585773"/>
    <lineage>
        <taxon>Bacteria</taxon>
        <taxon>Pseudomonadati</taxon>
        <taxon>Bacteroidota</taxon>
        <taxon>Cytophagia</taxon>
        <taxon>Cytophagales</taxon>
        <taxon>Cytophagaceae</taxon>
        <taxon>Spirosoma</taxon>
    </lineage>
</organism>
<comment type="function">
    <text evidence="1">Absolutely required for transposition of IS1.</text>
</comment>
<comment type="caution">
    <text evidence="5">The sequence shown here is derived from an EMBL/GenBank/DDBJ whole genome shotgun (WGS) entry which is preliminary data.</text>
</comment>
<evidence type="ECO:0000256" key="1">
    <source>
        <dbReference type="ARBA" id="ARBA00004091"/>
    </source>
</evidence>
<keyword evidence="4" id="KW-0233">DNA recombination</keyword>
<comment type="similarity">
    <text evidence="2">Belongs to the transposase 27 family.</text>
</comment>
<accession>A0ABR6WFU6</accession>
<sequence length="138" mass="16562">MLIRLEADEQWSYVQKKRNPRWLWWVEDHDTGEVVAFLFGRRTNESFGRLLALLAQSGIVVSRWFTDYWWAYHDLLPTVIHQAGKDQTQSIERKHLDLRTRIKRLARRTICFSKSVLMHDTVIGLLINHLFFKLNIHF</sequence>
<dbReference type="EMBL" id="VFIA01000172">
    <property type="protein sequence ID" value="MBC3795423.1"/>
    <property type="molecule type" value="Genomic_DNA"/>
</dbReference>
<dbReference type="Proteomes" id="UP000700732">
    <property type="component" value="Unassembled WGS sequence"/>
</dbReference>
<evidence type="ECO:0000313" key="6">
    <source>
        <dbReference type="Proteomes" id="UP000700732"/>
    </source>
</evidence>
<evidence type="ECO:0000256" key="4">
    <source>
        <dbReference type="ARBA" id="ARBA00023172"/>
    </source>
</evidence>
<proteinExistence type="inferred from homology"/>
<dbReference type="Pfam" id="PF03400">
    <property type="entry name" value="DDE_Tnp_IS1"/>
    <property type="match status" value="1"/>
</dbReference>
<evidence type="ECO:0000313" key="5">
    <source>
        <dbReference type="EMBL" id="MBC3795423.1"/>
    </source>
</evidence>
<dbReference type="PANTHER" id="PTHR33293">
    <property type="entry name" value="INSERTION ELEMENT IS1 1 PROTEIN INSB-RELATED"/>
    <property type="match status" value="1"/>
</dbReference>
<protein>
    <submittedName>
        <fullName evidence="5">Insertion element IS1 protein InsB</fullName>
    </submittedName>
</protein>